<feature type="transmembrane region" description="Helical" evidence="1">
    <location>
        <begin position="351"/>
        <end position="371"/>
    </location>
</feature>
<proteinExistence type="predicted"/>
<keyword evidence="1" id="KW-0472">Membrane</keyword>
<evidence type="ECO:0000256" key="1">
    <source>
        <dbReference type="SAM" id="Phobius"/>
    </source>
</evidence>
<comment type="caution">
    <text evidence="2">The sequence shown here is derived from an EMBL/GenBank/DDBJ whole genome shotgun (WGS) entry which is preliminary data.</text>
</comment>
<name>A0ABR2ZF70_9AGAR</name>
<organism evidence="2 3">
    <name type="scientific">Marasmius tenuissimus</name>
    <dbReference type="NCBI Taxonomy" id="585030"/>
    <lineage>
        <taxon>Eukaryota</taxon>
        <taxon>Fungi</taxon>
        <taxon>Dikarya</taxon>
        <taxon>Basidiomycota</taxon>
        <taxon>Agaricomycotina</taxon>
        <taxon>Agaricomycetes</taxon>
        <taxon>Agaricomycetidae</taxon>
        <taxon>Agaricales</taxon>
        <taxon>Marasmiineae</taxon>
        <taxon>Marasmiaceae</taxon>
        <taxon>Marasmius</taxon>
    </lineage>
</organism>
<accession>A0ABR2ZF70</accession>
<sequence length="493" mass="55706">MELPQRNTIVAFSIDAVASIEHLKDSELTEACRKLSCKKYIAMVGMRGQPVFWQKRPYHTYSFKLIYQGLRKKDEKKCIEPEMSVPILPNTHHPLSRQPLEPSIPLPWGDCYVSHLFGGVARCRSVMLEEKPAHIRELESTNAFECTLLMDQDRVTQQTRLNPAQEAQCTGMGDLMEDDSAELDYDSEDEDDPEQEEYERIMAMIDKEKLKRENPDREFYEVLSEAYEKVREELGLPPDGEDSTETASVCTRDLEMYEVPVFNVSYDLSEVDCVNDPKDFYEELRVLRGMLGQHSDDKMQEQIEKARQIDEEYFAGKPKVQWQSGVLVSNDEVRDWTTYLFKTVLSSKVTFAFDAIMMFAGTLVVLLQPVLGAEEPIALATVMVIVGVSEVALQLLLIVEELLAIATIMMVQDVMIFQIIEIISIVDNPLALVAVNVTRAINPVLLKPFSSEKVLIAVAALPVGRRKSFVLFQSVCVDEGAFASFAVGHIGVV</sequence>
<keyword evidence="1" id="KW-1133">Transmembrane helix</keyword>
<keyword evidence="1" id="KW-0812">Transmembrane</keyword>
<evidence type="ECO:0000313" key="3">
    <source>
        <dbReference type="Proteomes" id="UP001437256"/>
    </source>
</evidence>
<feature type="transmembrane region" description="Helical" evidence="1">
    <location>
        <begin position="377"/>
        <end position="399"/>
    </location>
</feature>
<reference evidence="2 3" key="1">
    <citation type="submission" date="2024-05" db="EMBL/GenBank/DDBJ databases">
        <title>A draft genome resource for the thread blight pathogen Marasmius tenuissimus strain MS-2.</title>
        <authorList>
            <person name="Yulfo-Soto G.E."/>
            <person name="Baruah I.K."/>
            <person name="Amoako-Attah I."/>
            <person name="Bukari Y."/>
            <person name="Meinhardt L.W."/>
            <person name="Bailey B.A."/>
            <person name="Cohen S.P."/>
        </authorList>
    </citation>
    <scope>NUCLEOTIDE SEQUENCE [LARGE SCALE GENOMIC DNA]</scope>
    <source>
        <strain evidence="2 3">MS-2</strain>
    </source>
</reference>
<keyword evidence="3" id="KW-1185">Reference proteome</keyword>
<evidence type="ECO:0000313" key="2">
    <source>
        <dbReference type="EMBL" id="KAL0059915.1"/>
    </source>
</evidence>
<dbReference type="EMBL" id="JBBXMP010000201">
    <property type="protein sequence ID" value="KAL0059915.1"/>
    <property type="molecule type" value="Genomic_DNA"/>
</dbReference>
<dbReference type="Proteomes" id="UP001437256">
    <property type="component" value="Unassembled WGS sequence"/>
</dbReference>
<gene>
    <name evidence="2" type="ORF">AAF712_013330</name>
</gene>
<protein>
    <submittedName>
        <fullName evidence="2">Uncharacterized protein</fullName>
    </submittedName>
</protein>